<evidence type="ECO:0000313" key="2">
    <source>
        <dbReference type="Proteomes" id="UP000291289"/>
    </source>
</evidence>
<dbReference type="InterPro" id="IPR024499">
    <property type="entry name" value="Mbeg1-like"/>
</dbReference>
<dbReference type="OrthoDB" id="9769481at2"/>
<sequence length="451" mass="51307">MTLGTITTYAQEMLKTFEETPFNDVDAAILSQLSYAQLDGGIVPTLETTRQLSRLNHDGNSSSRSNSWWGQLHSKLRHRINRREFAEDKGPEPLDDSLRFVSLYEAFWRSEDFESIFPSEANRSQMIELVSAVIASPRFRDIQVGEFTYEYNDERYNDKQFAAMTFLLPDETEFISLRGTEATFVGWREDFELAFNKEIPSQHSALAYINEVHAHAGNREMMVAGHSKGGNTAVFAASKVSPEIQRYIRGVYSFDGPGFITDLMESDGYKTIEPRIHKIIPQDSFIGLMFEGREPYGVARSTASGLLQHFLFSWQVDTEQADFLRLDGVTENALNIANSYVEWTNSLGMTERRQVIDSIFNVLESTGYTTFTEVADNISTAAPVMWNAVSNSNPQNRDIVISAFTNLFSRIFGFNRYIVQVDSFLQRLPFRFGQNDAPQEIERDDGMDRGN</sequence>
<dbReference type="InterPro" id="IPR029058">
    <property type="entry name" value="AB_hydrolase_fold"/>
</dbReference>
<evidence type="ECO:0000313" key="1">
    <source>
        <dbReference type="EMBL" id="TCD53702.1"/>
    </source>
</evidence>
<organism evidence="1 2">
    <name type="scientific">Alloscardovia theropitheci</name>
    <dbReference type="NCBI Taxonomy" id="2496842"/>
    <lineage>
        <taxon>Bacteria</taxon>
        <taxon>Bacillati</taxon>
        <taxon>Actinomycetota</taxon>
        <taxon>Actinomycetes</taxon>
        <taxon>Bifidobacteriales</taxon>
        <taxon>Bifidobacteriaceae</taxon>
        <taxon>Alloscardovia</taxon>
    </lineage>
</organism>
<keyword evidence="2" id="KW-1185">Reference proteome</keyword>
<protein>
    <submittedName>
        <fullName evidence="1">DUF2974 domain-containing protein</fullName>
    </submittedName>
</protein>
<dbReference type="Pfam" id="PF11187">
    <property type="entry name" value="Mbeg1-like"/>
    <property type="match status" value="1"/>
</dbReference>
<comment type="caution">
    <text evidence="1">The sequence shown here is derived from an EMBL/GenBank/DDBJ whole genome shotgun (WGS) entry which is preliminary data.</text>
</comment>
<name>A0A4R0QND9_9BIFI</name>
<dbReference type="Proteomes" id="UP000291289">
    <property type="component" value="Unassembled WGS sequence"/>
</dbReference>
<dbReference type="AlphaFoldDB" id="A0A4R0QND9"/>
<proteinExistence type="predicted"/>
<dbReference type="RefSeq" id="WP_131284981.1">
    <property type="nucleotide sequence ID" value="NZ_RXLP01000026.1"/>
</dbReference>
<reference evidence="1 2" key="1">
    <citation type="submission" date="2018-12" db="EMBL/GenBank/DDBJ databases">
        <title>Alloscrdovia theropitheci sp. nov: a novel taxon from the feces of the bleeding-herat monkey (Theropithecus geleda).</title>
        <authorList>
            <person name="Modesto M."/>
        </authorList>
    </citation>
    <scope>NUCLEOTIDE SEQUENCE [LARGE SCALE GENOMIC DNA]</scope>
    <source>
        <strain evidence="1 2">GLDI4/2</strain>
    </source>
</reference>
<gene>
    <name evidence="1" type="ORF">EJ419_06945</name>
</gene>
<dbReference type="SUPFAM" id="SSF53474">
    <property type="entry name" value="alpha/beta-Hydrolases"/>
    <property type="match status" value="1"/>
</dbReference>
<accession>A0A4R0QND9</accession>
<dbReference type="EMBL" id="RXLP01000026">
    <property type="protein sequence ID" value="TCD53702.1"/>
    <property type="molecule type" value="Genomic_DNA"/>
</dbReference>